<dbReference type="Proteomes" id="UP000789759">
    <property type="component" value="Unassembled WGS sequence"/>
</dbReference>
<dbReference type="AlphaFoldDB" id="A0A9N9CG11"/>
<reference evidence="1" key="1">
    <citation type="submission" date="2021-06" db="EMBL/GenBank/DDBJ databases">
        <authorList>
            <person name="Kallberg Y."/>
            <person name="Tangrot J."/>
            <person name="Rosling A."/>
        </authorList>
    </citation>
    <scope>NUCLEOTIDE SEQUENCE</scope>
    <source>
        <strain evidence="1">FL966</strain>
    </source>
</reference>
<proteinExistence type="predicted"/>
<sequence>MSNNKGINNNESNKPSELIGLFNLYYNTNDENYWEIINNTDNKFFKEIVFFDSYKANDDISISFSGRTSFIVFLKDQKQDNTIQQTILESFKQSSVKKYKKI</sequence>
<evidence type="ECO:0000313" key="1">
    <source>
        <dbReference type="EMBL" id="CAG8602249.1"/>
    </source>
</evidence>
<name>A0A9N9CG11_9GLOM</name>
<organism evidence="1 2">
    <name type="scientific">Cetraspora pellucida</name>
    <dbReference type="NCBI Taxonomy" id="1433469"/>
    <lineage>
        <taxon>Eukaryota</taxon>
        <taxon>Fungi</taxon>
        <taxon>Fungi incertae sedis</taxon>
        <taxon>Mucoromycota</taxon>
        <taxon>Glomeromycotina</taxon>
        <taxon>Glomeromycetes</taxon>
        <taxon>Diversisporales</taxon>
        <taxon>Gigasporaceae</taxon>
        <taxon>Cetraspora</taxon>
    </lineage>
</organism>
<accession>A0A9N9CG11</accession>
<comment type="caution">
    <text evidence="1">The sequence shown here is derived from an EMBL/GenBank/DDBJ whole genome shotgun (WGS) entry which is preliminary data.</text>
</comment>
<gene>
    <name evidence="1" type="ORF">CPELLU_LOCUS7050</name>
</gene>
<evidence type="ECO:0000313" key="2">
    <source>
        <dbReference type="Proteomes" id="UP000789759"/>
    </source>
</evidence>
<dbReference type="EMBL" id="CAJVQA010004604">
    <property type="protein sequence ID" value="CAG8602249.1"/>
    <property type="molecule type" value="Genomic_DNA"/>
</dbReference>
<protein>
    <submittedName>
        <fullName evidence="1">890_t:CDS:1</fullName>
    </submittedName>
</protein>
<keyword evidence="2" id="KW-1185">Reference proteome</keyword>